<evidence type="ECO:0000313" key="9">
    <source>
        <dbReference type="Proteomes" id="UP001165283"/>
    </source>
</evidence>
<dbReference type="PANTHER" id="PTHR43229">
    <property type="entry name" value="NODULATION PROTEIN J"/>
    <property type="match status" value="1"/>
</dbReference>
<accession>A0ABT1A3K1</accession>
<comment type="caution">
    <text evidence="8">The sequence shown here is derived from an EMBL/GenBank/DDBJ whole genome shotgun (WGS) entry which is preliminary data.</text>
</comment>
<dbReference type="Pfam" id="PF01061">
    <property type="entry name" value="ABC2_membrane"/>
    <property type="match status" value="1"/>
</dbReference>
<reference evidence="8" key="1">
    <citation type="submission" date="2021-04" db="EMBL/GenBank/DDBJ databases">
        <title>Pseudonocardia sp. nov., isolated from sandy soil of mangrove forest.</title>
        <authorList>
            <person name="Zan Z."/>
            <person name="Huang R."/>
            <person name="Liu W."/>
        </authorList>
    </citation>
    <scope>NUCLEOTIDE SEQUENCE</scope>
    <source>
        <strain evidence="8">S2-4</strain>
    </source>
</reference>
<keyword evidence="9" id="KW-1185">Reference proteome</keyword>
<evidence type="ECO:0000259" key="7">
    <source>
        <dbReference type="PROSITE" id="PS51012"/>
    </source>
</evidence>
<protein>
    <recommendedName>
        <fullName evidence="6">Transport permease protein</fullName>
    </recommendedName>
</protein>
<dbReference type="InterPro" id="IPR051784">
    <property type="entry name" value="Nod_factor_ABC_transporter"/>
</dbReference>
<keyword evidence="3 6" id="KW-1133">Transmembrane helix</keyword>
<feature type="transmembrane region" description="Helical" evidence="6">
    <location>
        <begin position="112"/>
        <end position="139"/>
    </location>
</feature>
<evidence type="ECO:0000256" key="6">
    <source>
        <dbReference type="RuleBase" id="RU361157"/>
    </source>
</evidence>
<proteinExistence type="inferred from homology"/>
<evidence type="ECO:0000256" key="2">
    <source>
        <dbReference type="ARBA" id="ARBA00022692"/>
    </source>
</evidence>
<dbReference type="PROSITE" id="PS51012">
    <property type="entry name" value="ABC_TM2"/>
    <property type="match status" value="1"/>
</dbReference>
<gene>
    <name evidence="8" type="ORF">KDL28_20865</name>
</gene>
<dbReference type="InterPro" id="IPR013525">
    <property type="entry name" value="ABC2_TM"/>
</dbReference>
<comment type="similarity">
    <text evidence="6">Belongs to the ABC-2 integral membrane protein family.</text>
</comment>
<evidence type="ECO:0000256" key="1">
    <source>
        <dbReference type="ARBA" id="ARBA00004141"/>
    </source>
</evidence>
<feature type="transmembrane region" description="Helical" evidence="6">
    <location>
        <begin position="25"/>
        <end position="48"/>
    </location>
</feature>
<feature type="transmembrane region" description="Helical" evidence="6">
    <location>
        <begin position="188"/>
        <end position="213"/>
    </location>
</feature>
<feature type="domain" description="ABC transmembrane type-2" evidence="7">
    <location>
        <begin position="27"/>
        <end position="263"/>
    </location>
</feature>
<feature type="transmembrane region" description="Helical" evidence="6">
    <location>
        <begin position="68"/>
        <end position="92"/>
    </location>
</feature>
<keyword evidence="4 6" id="KW-0472">Membrane</keyword>
<name>A0ABT1A3K1_9PSEU</name>
<dbReference type="PIRSF" id="PIRSF006648">
    <property type="entry name" value="DrrB"/>
    <property type="match status" value="1"/>
</dbReference>
<evidence type="ECO:0000256" key="3">
    <source>
        <dbReference type="ARBA" id="ARBA00022989"/>
    </source>
</evidence>
<feature type="transmembrane region" description="Helical" evidence="6">
    <location>
        <begin position="151"/>
        <end position="176"/>
    </location>
</feature>
<keyword evidence="5" id="KW-0046">Antibiotic resistance</keyword>
<dbReference type="RefSeq" id="WP_252441166.1">
    <property type="nucleotide sequence ID" value="NZ_JAGSOV010000043.1"/>
</dbReference>
<evidence type="ECO:0000256" key="5">
    <source>
        <dbReference type="ARBA" id="ARBA00023251"/>
    </source>
</evidence>
<dbReference type="InterPro" id="IPR047817">
    <property type="entry name" value="ABC2_TM_bact-type"/>
</dbReference>
<evidence type="ECO:0000256" key="4">
    <source>
        <dbReference type="ARBA" id="ARBA00023136"/>
    </source>
</evidence>
<dbReference type="PANTHER" id="PTHR43229:SF2">
    <property type="entry name" value="NODULATION PROTEIN J"/>
    <property type="match status" value="1"/>
</dbReference>
<comment type="subcellular location">
    <subcellularLocation>
        <location evidence="6">Cell membrane</location>
        <topology evidence="6">Multi-pass membrane protein</topology>
    </subcellularLocation>
    <subcellularLocation>
        <location evidence="1">Membrane</location>
        <topology evidence="1">Multi-pass membrane protein</topology>
    </subcellularLocation>
</comment>
<dbReference type="EMBL" id="JAGSOV010000043">
    <property type="protein sequence ID" value="MCO1657513.1"/>
    <property type="molecule type" value="Genomic_DNA"/>
</dbReference>
<organism evidence="8 9">
    <name type="scientific">Pseudonocardia humida</name>
    <dbReference type="NCBI Taxonomy" id="2800819"/>
    <lineage>
        <taxon>Bacteria</taxon>
        <taxon>Bacillati</taxon>
        <taxon>Actinomycetota</taxon>
        <taxon>Actinomycetes</taxon>
        <taxon>Pseudonocardiales</taxon>
        <taxon>Pseudonocardiaceae</taxon>
        <taxon>Pseudonocardia</taxon>
    </lineage>
</organism>
<keyword evidence="6" id="KW-0813">Transport</keyword>
<dbReference type="InterPro" id="IPR000412">
    <property type="entry name" value="ABC_2_transport"/>
</dbReference>
<keyword evidence="6" id="KW-1003">Cell membrane</keyword>
<keyword evidence="2 6" id="KW-0812">Transmembrane</keyword>
<sequence>MTTIVRAATDSSTMLRRNLLRMVRYPSMTLMLVGMPIVFLLLFVYVFGATLGAGIGAGGSGTDGRTAYLGYVVPGILLMTVAAAANGTAVTVSMDMTQGLIARFKTMPIARVAVLTGHVVGNVVQSLIGVAVVLGVALLLGYRPAAGPLGWLGATGLLALIAFAMTWLSVALGLVAKNVESASNLPMPLTFLPFLGSGFVPTDSLPVGLAWFAEHQPFTPMIEGVRGLLSGTPVGSAGWLAVGWSVLISALGYLWARRLYDRRTG</sequence>
<feature type="transmembrane region" description="Helical" evidence="6">
    <location>
        <begin position="233"/>
        <end position="256"/>
    </location>
</feature>
<evidence type="ECO:0000313" key="8">
    <source>
        <dbReference type="EMBL" id="MCO1657513.1"/>
    </source>
</evidence>
<dbReference type="Proteomes" id="UP001165283">
    <property type="component" value="Unassembled WGS sequence"/>
</dbReference>